<dbReference type="Gene3D" id="1.10.260.40">
    <property type="entry name" value="lambda repressor-like DNA-binding domains"/>
    <property type="match status" value="1"/>
</dbReference>
<dbReference type="InterPro" id="IPR028082">
    <property type="entry name" value="Peripla_BP_I"/>
</dbReference>
<dbReference type="InterPro" id="IPR000843">
    <property type="entry name" value="HTH_LacI"/>
</dbReference>
<dbReference type="PANTHER" id="PTHR30146:SF95">
    <property type="entry name" value="RIBOSE OPERON REPRESSOR"/>
    <property type="match status" value="1"/>
</dbReference>
<dbReference type="Pfam" id="PF13377">
    <property type="entry name" value="Peripla_BP_3"/>
    <property type="match status" value="1"/>
</dbReference>
<organism evidence="6 7">
    <name type="scientific">Lactobacillus delbrueckii subsp. allosunkii</name>
    <dbReference type="NCBI Taxonomy" id="1050107"/>
    <lineage>
        <taxon>Bacteria</taxon>
        <taxon>Bacillati</taxon>
        <taxon>Bacillota</taxon>
        <taxon>Bacilli</taxon>
        <taxon>Lactobacillales</taxon>
        <taxon>Lactobacillaceae</taxon>
        <taxon>Lactobacillus</taxon>
    </lineage>
</organism>
<evidence type="ECO:0000256" key="1">
    <source>
        <dbReference type="ARBA" id="ARBA00022491"/>
    </source>
</evidence>
<evidence type="ECO:0000313" key="6">
    <source>
        <dbReference type="EMBL" id="MCD5517813.1"/>
    </source>
</evidence>
<dbReference type="CDD" id="cd06291">
    <property type="entry name" value="PBP1_Qymf-like"/>
    <property type="match status" value="1"/>
</dbReference>
<sequence>MATMKDVAREAGVSLGTVSRVINHAAGIKPATLEKVKAAIEKLNYVPDQYARGMKLNRSYTVALMVPTIWNSFNAEFAYHVEKALAKQGYKMLLCDYDDDPDRELAYIQMVRENKIDAIIGITYGDIDKYIDSQLPFISIDRYYKQRVSYVASQNYEGGRLATSELLKHGAKHLAFVGSYNQYPNDTTRRYEGFCDYLKERDLPILAIHELEPVESFFPLLDQLFSQHPEIDGIFCNTDTLLYDVWRWCVANKLRVPDDVQLIGYDGMRMTDSQRLPVSTIAQPLQEMAEGAVKLALDKLNDPQMKEKHIFFPIKFVEGFTTKNNHSQIDLLKNPMG</sequence>
<dbReference type="Gene3D" id="3.40.50.2300">
    <property type="match status" value="2"/>
</dbReference>
<dbReference type="PRINTS" id="PR00036">
    <property type="entry name" value="HTHLACI"/>
</dbReference>
<dbReference type="PROSITE" id="PS50932">
    <property type="entry name" value="HTH_LACI_2"/>
    <property type="match status" value="1"/>
</dbReference>
<keyword evidence="1" id="KW-0678">Repressor</keyword>
<comment type="caution">
    <text evidence="6">The sequence shown here is derived from an EMBL/GenBank/DDBJ whole genome shotgun (WGS) entry which is preliminary data.</text>
</comment>
<dbReference type="GO" id="GO:0006355">
    <property type="term" value="P:regulation of DNA-templated transcription"/>
    <property type="evidence" value="ECO:0007669"/>
    <property type="project" value="UniProtKB-ARBA"/>
</dbReference>
<dbReference type="Pfam" id="PF00356">
    <property type="entry name" value="LacI"/>
    <property type="match status" value="1"/>
</dbReference>
<evidence type="ECO:0000256" key="3">
    <source>
        <dbReference type="ARBA" id="ARBA00023125"/>
    </source>
</evidence>
<name>A0ABD4SB37_9LACO</name>
<dbReference type="Proteomes" id="UP001320314">
    <property type="component" value="Unassembled WGS sequence"/>
</dbReference>
<dbReference type="SMART" id="SM00354">
    <property type="entry name" value="HTH_LACI"/>
    <property type="match status" value="1"/>
</dbReference>
<dbReference type="EMBL" id="JAJNUD010000007">
    <property type="protein sequence ID" value="MCD5517813.1"/>
    <property type="molecule type" value="Genomic_DNA"/>
</dbReference>
<dbReference type="GO" id="GO:0003677">
    <property type="term" value="F:DNA binding"/>
    <property type="evidence" value="ECO:0007669"/>
    <property type="project" value="UniProtKB-KW"/>
</dbReference>
<protein>
    <submittedName>
        <fullName evidence="6">LacI family DNA-binding transcriptional regulator</fullName>
    </submittedName>
</protein>
<evidence type="ECO:0000313" key="7">
    <source>
        <dbReference type="Proteomes" id="UP001320314"/>
    </source>
</evidence>
<dbReference type="SUPFAM" id="SSF47413">
    <property type="entry name" value="lambda repressor-like DNA-binding domains"/>
    <property type="match status" value="1"/>
</dbReference>
<evidence type="ECO:0000259" key="5">
    <source>
        <dbReference type="PROSITE" id="PS50932"/>
    </source>
</evidence>
<dbReference type="InterPro" id="IPR010982">
    <property type="entry name" value="Lambda_DNA-bd_dom_sf"/>
</dbReference>
<dbReference type="PROSITE" id="PS00356">
    <property type="entry name" value="HTH_LACI_1"/>
    <property type="match status" value="1"/>
</dbReference>
<reference evidence="6 7" key="1">
    <citation type="submission" date="2021-12" db="EMBL/GenBank/DDBJ databases">
        <title>Antimicrobial susceptibility of Lactobacillus delbrueckii subsp. lactis obtained from milk products and other habitats.</title>
        <authorList>
            <person name="Shani N."/>
        </authorList>
    </citation>
    <scope>NUCLEOTIDE SEQUENCE [LARGE SCALE GENOMIC DNA]</scope>
    <source>
        <strain evidence="6 7">CIRM BIA 266</strain>
    </source>
</reference>
<dbReference type="RefSeq" id="WP_231523425.1">
    <property type="nucleotide sequence ID" value="NZ_JAJNUD010000007.1"/>
</dbReference>
<keyword evidence="2" id="KW-0805">Transcription regulation</keyword>
<proteinExistence type="predicted"/>
<keyword evidence="3 6" id="KW-0238">DNA-binding</keyword>
<evidence type="ECO:0000256" key="4">
    <source>
        <dbReference type="ARBA" id="ARBA00023163"/>
    </source>
</evidence>
<dbReference type="PANTHER" id="PTHR30146">
    <property type="entry name" value="LACI-RELATED TRANSCRIPTIONAL REPRESSOR"/>
    <property type="match status" value="1"/>
</dbReference>
<dbReference type="SUPFAM" id="SSF53822">
    <property type="entry name" value="Periplasmic binding protein-like I"/>
    <property type="match status" value="1"/>
</dbReference>
<evidence type="ECO:0000256" key="2">
    <source>
        <dbReference type="ARBA" id="ARBA00023015"/>
    </source>
</evidence>
<keyword evidence="4" id="KW-0804">Transcription</keyword>
<gene>
    <name evidence="6" type="ORF">LOB39_04355</name>
</gene>
<dbReference type="AlphaFoldDB" id="A0ABD4SB37"/>
<dbReference type="InterPro" id="IPR046335">
    <property type="entry name" value="LacI/GalR-like_sensor"/>
</dbReference>
<accession>A0ABD4SB37</accession>
<dbReference type="CDD" id="cd01392">
    <property type="entry name" value="HTH_LacI"/>
    <property type="match status" value="1"/>
</dbReference>
<feature type="domain" description="HTH lacI-type" evidence="5">
    <location>
        <begin position="2"/>
        <end position="56"/>
    </location>
</feature>